<proteinExistence type="predicted"/>
<dbReference type="PROSITE" id="PS51125">
    <property type="entry name" value="NHL"/>
    <property type="match status" value="1"/>
</dbReference>
<dbReference type="Gene3D" id="2.120.10.30">
    <property type="entry name" value="TolB, C-terminal domain"/>
    <property type="match status" value="1"/>
</dbReference>
<feature type="repeat" description="NHL" evidence="2">
    <location>
        <begin position="125"/>
        <end position="154"/>
    </location>
</feature>
<evidence type="ECO:0000313" key="4">
    <source>
        <dbReference type="EMBL" id="KAH3876237.1"/>
    </source>
</evidence>
<dbReference type="Proteomes" id="UP000828390">
    <property type="component" value="Unassembled WGS sequence"/>
</dbReference>
<evidence type="ECO:0000256" key="2">
    <source>
        <dbReference type="PROSITE-ProRule" id="PRU00504"/>
    </source>
</evidence>
<evidence type="ECO:0000256" key="1">
    <source>
        <dbReference type="ARBA" id="ARBA00022737"/>
    </source>
</evidence>
<protein>
    <submittedName>
        <fullName evidence="4">Uncharacterized protein</fullName>
    </submittedName>
</protein>
<organism evidence="4 5">
    <name type="scientific">Dreissena polymorpha</name>
    <name type="common">Zebra mussel</name>
    <name type="synonym">Mytilus polymorpha</name>
    <dbReference type="NCBI Taxonomy" id="45954"/>
    <lineage>
        <taxon>Eukaryota</taxon>
        <taxon>Metazoa</taxon>
        <taxon>Spiralia</taxon>
        <taxon>Lophotrochozoa</taxon>
        <taxon>Mollusca</taxon>
        <taxon>Bivalvia</taxon>
        <taxon>Autobranchia</taxon>
        <taxon>Heteroconchia</taxon>
        <taxon>Euheterodonta</taxon>
        <taxon>Imparidentia</taxon>
        <taxon>Neoheterodontei</taxon>
        <taxon>Myida</taxon>
        <taxon>Dreissenoidea</taxon>
        <taxon>Dreissenidae</taxon>
        <taxon>Dreissena</taxon>
    </lineage>
</organism>
<dbReference type="OrthoDB" id="6108862at2759"/>
<evidence type="ECO:0000256" key="3">
    <source>
        <dbReference type="SAM" id="Coils"/>
    </source>
</evidence>
<keyword evidence="5" id="KW-1185">Reference proteome</keyword>
<dbReference type="EMBL" id="JAIWYP010000001">
    <property type="protein sequence ID" value="KAH3876237.1"/>
    <property type="molecule type" value="Genomic_DNA"/>
</dbReference>
<dbReference type="SUPFAM" id="SSF63825">
    <property type="entry name" value="YWTD domain"/>
    <property type="match status" value="1"/>
</dbReference>
<name>A0A9D4MJ22_DREPO</name>
<feature type="coiled-coil region" evidence="3">
    <location>
        <begin position="12"/>
        <end position="39"/>
    </location>
</feature>
<keyword evidence="1" id="KW-0677">Repeat</keyword>
<dbReference type="InterPro" id="IPR011042">
    <property type="entry name" value="6-blade_b-propeller_TolB-like"/>
</dbReference>
<keyword evidence="3" id="KW-0175">Coiled coil</keyword>
<dbReference type="AlphaFoldDB" id="A0A9D4MJ22"/>
<evidence type="ECO:0000313" key="5">
    <source>
        <dbReference type="Proteomes" id="UP000828390"/>
    </source>
</evidence>
<sequence>MEDTRSALLASLKTDLDNCNILEDELKQLSEAVLDLINKSEQELSFIAGIKCLDMIQESETYLNEICVNVQCSFLFQENTDIEKYLSKQSGLGKIFQKIVNPDQLITVKGKAEYNVKISRDSFTCFITGICCLASGQVIVADQRNKRVKLLNQQYEVIGHCEVSGTIWDLCHISCNKVAVTLGGQSHGVQLFYVNNAQLVNGGHFQLQHDVVGIAHHKGALYVTSRTALYQYTLTGILVNKLYQYEYANSVWKCALSPTGDKIHVNDYTRHKLLTLTRDGTLIYAFTDPELQLPYGVSCWTNSGLWRIIKNYYTIG</sequence>
<gene>
    <name evidence="4" type="ORF">DPMN_000074</name>
</gene>
<reference evidence="4" key="1">
    <citation type="journal article" date="2019" name="bioRxiv">
        <title>The Genome of the Zebra Mussel, Dreissena polymorpha: A Resource for Invasive Species Research.</title>
        <authorList>
            <person name="McCartney M.A."/>
            <person name="Auch B."/>
            <person name="Kono T."/>
            <person name="Mallez S."/>
            <person name="Zhang Y."/>
            <person name="Obille A."/>
            <person name="Becker A."/>
            <person name="Abrahante J.E."/>
            <person name="Garbe J."/>
            <person name="Badalamenti J.P."/>
            <person name="Herman A."/>
            <person name="Mangelson H."/>
            <person name="Liachko I."/>
            <person name="Sullivan S."/>
            <person name="Sone E.D."/>
            <person name="Koren S."/>
            <person name="Silverstein K.A.T."/>
            <person name="Beckman K.B."/>
            <person name="Gohl D.M."/>
        </authorList>
    </citation>
    <scope>NUCLEOTIDE SEQUENCE</scope>
    <source>
        <strain evidence="4">Duluth1</strain>
        <tissue evidence="4">Whole animal</tissue>
    </source>
</reference>
<accession>A0A9D4MJ22</accession>
<comment type="caution">
    <text evidence="4">The sequence shown here is derived from an EMBL/GenBank/DDBJ whole genome shotgun (WGS) entry which is preliminary data.</text>
</comment>
<reference evidence="4" key="2">
    <citation type="submission" date="2020-11" db="EMBL/GenBank/DDBJ databases">
        <authorList>
            <person name="McCartney M.A."/>
            <person name="Auch B."/>
            <person name="Kono T."/>
            <person name="Mallez S."/>
            <person name="Becker A."/>
            <person name="Gohl D.M."/>
            <person name="Silverstein K.A.T."/>
            <person name="Koren S."/>
            <person name="Bechman K.B."/>
            <person name="Herman A."/>
            <person name="Abrahante J.E."/>
            <person name="Garbe J."/>
        </authorList>
    </citation>
    <scope>NUCLEOTIDE SEQUENCE</scope>
    <source>
        <strain evidence="4">Duluth1</strain>
        <tissue evidence="4">Whole animal</tissue>
    </source>
</reference>
<dbReference type="InterPro" id="IPR001258">
    <property type="entry name" value="NHL_repeat"/>
</dbReference>